<reference evidence="1 2" key="1">
    <citation type="submission" date="2014-04" db="EMBL/GenBank/DDBJ databases">
        <authorList>
            <consortium name="DOE Joint Genome Institute"/>
            <person name="Kuo A."/>
            <person name="Ruytinx J."/>
            <person name="Rineau F."/>
            <person name="Colpaert J."/>
            <person name="Kohler A."/>
            <person name="Nagy L.G."/>
            <person name="Floudas D."/>
            <person name="Copeland A."/>
            <person name="Barry K.W."/>
            <person name="Cichocki N."/>
            <person name="Veneault-Fourrey C."/>
            <person name="LaButti K."/>
            <person name="Lindquist E.A."/>
            <person name="Lipzen A."/>
            <person name="Lundell T."/>
            <person name="Morin E."/>
            <person name="Murat C."/>
            <person name="Sun H."/>
            <person name="Tunlid A."/>
            <person name="Henrissat B."/>
            <person name="Grigoriev I.V."/>
            <person name="Hibbett D.S."/>
            <person name="Martin F."/>
            <person name="Nordberg H.P."/>
            <person name="Cantor M.N."/>
            <person name="Hua S.X."/>
        </authorList>
    </citation>
    <scope>NUCLEOTIDE SEQUENCE [LARGE SCALE GENOMIC DNA]</scope>
    <source>
        <strain evidence="1 2">UH-Slu-Lm8-n1</strain>
    </source>
</reference>
<evidence type="ECO:0000313" key="2">
    <source>
        <dbReference type="Proteomes" id="UP000054485"/>
    </source>
</evidence>
<dbReference type="AlphaFoldDB" id="A0A0D0A780"/>
<evidence type="ECO:0000313" key="1">
    <source>
        <dbReference type="EMBL" id="KIK33989.1"/>
    </source>
</evidence>
<reference evidence="2" key="2">
    <citation type="submission" date="2015-01" db="EMBL/GenBank/DDBJ databases">
        <title>Evolutionary Origins and Diversification of the Mycorrhizal Mutualists.</title>
        <authorList>
            <consortium name="DOE Joint Genome Institute"/>
            <consortium name="Mycorrhizal Genomics Consortium"/>
            <person name="Kohler A."/>
            <person name="Kuo A."/>
            <person name="Nagy L.G."/>
            <person name="Floudas D."/>
            <person name="Copeland A."/>
            <person name="Barry K.W."/>
            <person name="Cichocki N."/>
            <person name="Veneault-Fourrey C."/>
            <person name="LaButti K."/>
            <person name="Lindquist E.A."/>
            <person name="Lipzen A."/>
            <person name="Lundell T."/>
            <person name="Morin E."/>
            <person name="Murat C."/>
            <person name="Riley R."/>
            <person name="Ohm R."/>
            <person name="Sun H."/>
            <person name="Tunlid A."/>
            <person name="Henrissat B."/>
            <person name="Grigoriev I.V."/>
            <person name="Hibbett D.S."/>
            <person name="Martin F."/>
        </authorList>
    </citation>
    <scope>NUCLEOTIDE SEQUENCE [LARGE SCALE GENOMIC DNA]</scope>
    <source>
        <strain evidence="2">UH-Slu-Lm8-n1</strain>
    </source>
</reference>
<dbReference type="HOGENOM" id="CLU_2672781_0_0_1"/>
<protein>
    <submittedName>
        <fullName evidence="1">Unplaced genomic scaffold CY34scaffold_698, whole genome shotgun sequence</fullName>
    </submittedName>
</protein>
<dbReference type="EMBL" id="KN835829">
    <property type="protein sequence ID" value="KIK33989.1"/>
    <property type="molecule type" value="Genomic_DNA"/>
</dbReference>
<accession>A0A0D0A780</accession>
<name>A0A0D0A780_9AGAM</name>
<keyword evidence="2" id="KW-1185">Reference proteome</keyword>
<dbReference type="InParanoid" id="A0A0D0A780"/>
<dbReference type="Proteomes" id="UP000054485">
    <property type="component" value="Unassembled WGS sequence"/>
</dbReference>
<organism evidence="1 2">
    <name type="scientific">Suillus luteus UH-Slu-Lm8-n1</name>
    <dbReference type="NCBI Taxonomy" id="930992"/>
    <lineage>
        <taxon>Eukaryota</taxon>
        <taxon>Fungi</taxon>
        <taxon>Dikarya</taxon>
        <taxon>Basidiomycota</taxon>
        <taxon>Agaricomycotina</taxon>
        <taxon>Agaricomycetes</taxon>
        <taxon>Agaricomycetidae</taxon>
        <taxon>Boletales</taxon>
        <taxon>Suillineae</taxon>
        <taxon>Suillaceae</taxon>
        <taxon>Suillus</taxon>
    </lineage>
</organism>
<gene>
    <name evidence="1" type="ORF">CY34DRAFT_813223</name>
</gene>
<sequence>MEVVFLEVKVVFMGYTGFGDSSLIPRRVTLSTLEQPVIVMIVNGRIREWLRQKLRIQPTTRGGLLRSASWQTSLS</sequence>
<proteinExistence type="predicted"/>